<name>A0ABM7ZW07_STRNI</name>
<evidence type="ECO:0000313" key="2">
    <source>
        <dbReference type="Proteomes" id="UP001059597"/>
    </source>
</evidence>
<organism evidence="1 2">
    <name type="scientific">Streptomyces nigrescens</name>
    <dbReference type="NCBI Taxonomy" id="1920"/>
    <lineage>
        <taxon>Bacteria</taxon>
        <taxon>Bacillati</taxon>
        <taxon>Actinomycetota</taxon>
        <taxon>Actinomycetes</taxon>
        <taxon>Kitasatosporales</taxon>
        <taxon>Streptomycetaceae</taxon>
        <taxon>Streptomyces</taxon>
    </lineage>
</organism>
<gene>
    <name evidence="1" type="ORF">HEK616_40370</name>
</gene>
<evidence type="ECO:0000313" key="1">
    <source>
        <dbReference type="EMBL" id="BDM70550.1"/>
    </source>
</evidence>
<dbReference type="RefSeq" id="WP_261954276.1">
    <property type="nucleotide sequence ID" value="NZ_AP026073.1"/>
</dbReference>
<proteinExistence type="predicted"/>
<protein>
    <submittedName>
        <fullName evidence="1">Uncharacterized protein</fullName>
    </submittedName>
</protein>
<accession>A0ABM7ZW07</accession>
<dbReference type="EMBL" id="AP026073">
    <property type="protein sequence ID" value="BDM70550.1"/>
    <property type="molecule type" value="Genomic_DNA"/>
</dbReference>
<keyword evidence="2" id="KW-1185">Reference proteome</keyword>
<dbReference type="Proteomes" id="UP001059597">
    <property type="component" value="Chromosome"/>
</dbReference>
<reference evidence="1" key="1">
    <citation type="submission" date="2022-06" db="EMBL/GenBank/DDBJ databases">
        <title>Complete genome sequence of Streptomyces nigrescens HEK616.</title>
        <authorList>
            <person name="Asamizu S."/>
            <person name="Onaka H."/>
        </authorList>
    </citation>
    <scope>NUCLEOTIDE SEQUENCE</scope>
    <source>
        <strain evidence="1">HEK616</strain>
    </source>
</reference>
<sequence>MTKVYERTENGFTTVITVREGLAEINHAQMAGKRDVRTMSSITRTDFAIEYKDGRSVRLVQVGGVCGNQWKYGKDVCALEVGHIGPHRNTKASEAWSFRWFNNEGTPAESDTTEEPEEWGTTAASVLAHKFHGEGPATTGADYRCINPPQPGCAVCASHDPRRQCGAPTACGGKCKRMKVSGHETCSIHI</sequence>